<dbReference type="EMBL" id="BAABBN010000015">
    <property type="protein sequence ID" value="GAA3941880.1"/>
    <property type="molecule type" value="Genomic_DNA"/>
</dbReference>
<dbReference type="RefSeq" id="WP_344800643.1">
    <property type="nucleotide sequence ID" value="NZ_BAABBN010000015.1"/>
</dbReference>
<name>A0ABP7NB79_9GAMM</name>
<gene>
    <name evidence="1" type="ORF">GCM10022277_42230</name>
</gene>
<comment type="caution">
    <text evidence="1">The sequence shown here is derived from an EMBL/GenBank/DDBJ whole genome shotgun (WGS) entry which is preliminary data.</text>
</comment>
<reference evidence="2" key="1">
    <citation type="journal article" date="2019" name="Int. J. Syst. Evol. Microbiol.">
        <title>The Global Catalogue of Microorganisms (GCM) 10K type strain sequencing project: providing services to taxonomists for standard genome sequencing and annotation.</title>
        <authorList>
            <consortium name="The Broad Institute Genomics Platform"/>
            <consortium name="The Broad Institute Genome Sequencing Center for Infectious Disease"/>
            <person name="Wu L."/>
            <person name="Ma J."/>
        </authorList>
    </citation>
    <scope>NUCLEOTIDE SEQUENCE [LARGE SCALE GENOMIC DNA]</scope>
    <source>
        <strain evidence="2">JCM 17551</strain>
    </source>
</reference>
<sequence length="144" mass="15905">MPNSSGFSFLEIQVSLVLVSVSVVGIARLQIETQSDIDHAYYVGQAYELIEETSRRIYLNSENGQRYLIDDLSRVSSFSCNPCSPEQLVSLDHAHLANTLISTFPGASARVFSCPEGICMAVAWFDADVNSCASTEFCIERPVW</sequence>
<evidence type="ECO:0000313" key="1">
    <source>
        <dbReference type="EMBL" id="GAA3941880.1"/>
    </source>
</evidence>
<evidence type="ECO:0000313" key="2">
    <source>
        <dbReference type="Proteomes" id="UP001501565"/>
    </source>
</evidence>
<organism evidence="1 2">
    <name type="scientific">Litoribacillus peritrichatus</name>
    <dbReference type="NCBI Taxonomy" id="718191"/>
    <lineage>
        <taxon>Bacteria</taxon>
        <taxon>Pseudomonadati</taxon>
        <taxon>Pseudomonadota</taxon>
        <taxon>Gammaproteobacteria</taxon>
        <taxon>Oceanospirillales</taxon>
        <taxon>Oceanospirillaceae</taxon>
        <taxon>Litoribacillus</taxon>
    </lineage>
</organism>
<protein>
    <submittedName>
        <fullName evidence="1">Uncharacterized protein</fullName>
    </submittedName>
</protein>
<accession>A0ABP7NB79</accession>
<proteinExistence type="predicted"/>
<keyword evidence="2" id="KW-1185">Reference proteome</keyword>
<dbReference type="Proteomes" id="UP001501565">
    <property type="component" value="Unassembled WGS sequence"/>
</dbReference>